<dbReference type="PANTHER" id="PTHR24404">
    <property type="entry name" value="ZINC FINGER PROTEIN"/>
    <property type="match status" value="1"/>
</dbReference>
<evidence type="ECO:0000256" key="2">
    <source>
        <dbReference type="ARBA" id="ARBA00022723"/>
    </source>
</evidence>
<keyword evidence="5" id="KW-0862">Zinc</keyword>
<dbReference type="Ensembl" id="ENSAOCT00000052906.1">
    <property type="protein sequence ID" value="ENSAOCP00000068782.1"/>
    <property type="gene ID" value="ENSAOCG00000028798.1"/>
</dbReference>
<feature type="domain" description="C2H2-type" evidence="10">
    <location>
        <begin position="258"/>
        <end position="280"/>
    </location>
</feature>
<keyword evidence="2" id="KW-0479">Metal-binding</keyword>
<reference evidence="11" key="3">
    <citation type="submission" date="2025-09" db="UniProtKB">
        <authorList>
            <consortium name="Ensembl"/>
        </authorList>
    </citation>
    <scope>IDENTIFICATION</scope>
</reference>
<feature type="domain" description="C2H2-type" evidence="10">
    <location>
        <begin position="510"/>
        <end position="538"/>
    </location>
</feature>
<evidence type="ECO:0000256" key="6">
    <source>
        <dbReference type="ARBA" id="ARBA00023125"/>
    </source>
</evidence>
<feature type="domain" description="C2H2-type" evidence="10">
    <location>
        <begin position="230"/>
        <end position="257"/>
    </location>
</feature>
<keyword evidence="7" id="KW-0539">Nucleus</keyword>
<dbReference type="RefSeq" id="XP_035801629.2">
    <property type="nucleotide sequence ID" value="XM_035945736.2"/>
</dbReference>
<dbReference type="Proteomes" id="UP001501940">
    <property type="component" value="Chromosome 10"/>
</dbReference>
<name>A0AAQ5ZVC8_AMPOC</name>
<dbReference type="AlphaFoldDB" id="A0AAQ5ZVC8"/>
<dbReference type="GO" id="GO:0003700">
    <property type="term" value="F:DNA-binding transcription factor activity"/>
    <property type="evidence" value="ECO:0007669"/>
    <property type="project" value="TreeGrafter"/>
</dbReference>
<dbReference type="InterPro" id="IPR050589">
    <property type="entry name" value="Ikaros_C2H2-ZF"/>
</dbReference>
<evidence type="ECO:0000259" key="10">
    <source>
        <dbReference type="PROSITE" id="PS50157"/>
    </source>
</evidence>
<dbReference type="FunFam" id="3.30.160.60:FF:001498">
    <property type="entry name" value="Zinc finger protein 404"/>
    <property type="match status" value="1"/>
</dbReference>
<dbReference type="SMART" id="SM00355">
    <property type="entry name" value="ZnF_C2H2"/>
    <property type="match status" value="6"/>
</dbReference>
<comment type="subcellular location">
    <subcellularLocation>
        <location evidence="1">Nucleus</location>
    </subcellularLocation>
</comment>
<organism evidence="11 12">
    <name type="scientific">Amphiprion ocellaris</name>
    <name type="common">Clown anemonefish</name>
    <dbReference type="NCBI Taxonomy" id="80972"/>
    <lineage>
        <taxon>Eukaryota</taxon>
        <taxon>Metazoa</taxon>
        <taxon>Chordata</taxon>
        <taxon>Craniata</taxon>
        <taxon>Vertebrata</taxon>
        <taxon>Euteleostomi</taxon>
        <taxon>Actinopterygii</taxon>
        <taxon>Neopterygii</taxon>
        <taxon>Teleostei</taxon>
        <taxon>Neoteleostei</taxon>
        <taxon>Acanthomorphata</taxon>
        <taxon>Ovalentaria</taxon>
        <taxon>Pomacentridae</taxon>
        <taxon>Amphiprion</taxon>
    </lineage>
</organism>
<dbReference type="GO" id="GO:0008270">
    <property type="term" value="F:zinc ion binding"/>
    <property type="evidence" value="ECO:0007669"/>
    <property type="project" value="UniProtKB-KW"/>
</dbReference>
<dbReference type="PANTHER" id="PTHR24404:SF114">
    <property type="entry name" value="KLUMPFUSS, ISOFORM B-RELATED"/>
    <property type="match status" value="1"/>
</dbReference>
<dbReference type="GeneTree" id="ENSGT00940000164807"/>
<dbReference type="GO" id="GO:0006357">
    <property type="term" value="P:regulation of transcription by RNA polymerase II"/>
    <property type="evidence" value="ECO:0007669"/>
    <property type="project" value="TreeGrafter"/>
</dbReference>
<dbReference type="SUPFAM" id="SSF57667">
    <property type="entry name" value="beta-beta-alpha zinc fingers"/>
    <property type="match status" value="3"/>
</dbReference>
<evidence type="ECO:0000256" key="7">
    <source>
        <dbReference type="ARBA" id="ARBA00023242"/>
    </source>
</evidence>
<keyword evidence="6" id="KW-0238">DNA-binding</keyword>
<dbReference type="InterPro" id="IPR036236">
    <property type="entry name" value="Znf_C2H2_sf"/>
</dbReference>
<keyword evidence="3" id="KW-0677">Repeat</keyword>
<dbReference type="GO" id="GO:0000978">
    <property type="term" value="F:RNA polymerase II cis-regulatory region sequence-specific DNA binding"/>
    <property type="evidence" value="ECO:0007669"/>
    <property type="project" value="TreeGrafter"/>
</dbReference>
<dbReference type="FunFam" id="3.30.160.60:FF:002402">
    <property type="entry name" value="Zinc finger protein 347"/>
    <property type="match status" value="1"/>
</dbReference>
<evidence type="ECO:0000256" key="8">
    <source>
        <dbReference type="PROSITE-ProRule" id="PRU00042"/>
    </source>
</evidence>
<dbReference type="PROSITE" id="PS50157">
    <property type="entry name" value="ZINC_FINGER_C2H2_2"/>
    <property type="match status" value="6"/>
</dbReference>
<dbReference type="InterPro" id="IPR013087">
    <property type="entry name" value="Znf_C2H2_type"/>
</dbReference>
<reference evidence="11 12" key="1">
    <citation type="submission" date="2022-01" db="EMBL/GenBank/DDBJ databases">
        <title>A chromosome-scale genome assembly of the false clownfish, Amphiprion ocellaris.</title>
        <authorList>
            <person name="Ryu T."/>
        </authorList>
    </citation>
    <scope>NUCLEOTIDE SEQUENCE [LARGE SCALE GENOMIC DNA]</scope>
</reference>
<feature type="region of interest" description="Disordered" evidence="9">
    <location>
        <begin position="66"/>
        <end position="92"/>
    </location>
</feature>
<feature type="domain" description="C2H2-type" evidence="10">
    <location>
        <begin position="482"/>
        <end position="509"/>
    </location>
</feature>
<dbReference type="GO" id="GO:0005634">
    <property type="term" value="C:nucleus"/>
    <property type="evidence" value="ECO:0007669"/>
    <property type="project" value="UniProtKB-SubCell"/>
</dbReference>
<keyword evidence="4 8" id="KW-0863">Zinc-finger</keyword>
<dbReference type="PROSITE" id="PS00028">
    <property type="entry name" value="ZINC_FINGER_C2H2_1"/>
    <property type="match status" value="5"/>
</dbReference>
<evidence type="ECO:0000256" key="3">
    <source>
        <dbReference type="ARBA" id="ARBA00022737"/>
    </source>
</evidence>
<evidence type="ECO:0000256" key="4">
    <source>
        <dbReference type="ARBA" id="ARBA00022771"/>
    </source>
</evidence>
<evidence type="ECO:0000313" key="12">
    <source>
        <dbReference type="Proteomes" id="UP001501940"/>
    </source>
</evidence>
<evidence type="ECO:0000256" key="9">
    <source>
        <dbReference type="SAM" id="MobiDB-lite"/>
    </source>
</evidence>
<feature type="domain" description="C2H2-type" evidence="10">
    <location>
        <begin position="778"/>
        <end position="805"/>
    </location>
</feature>
<evidence type="ECO:0000313" key="11">
    <source>
        <dbReference type="Ensembl" id="ENSAOCP00000068782.1"/>
    </source>
</evidence>
<protein>
    <recommendedName>
        <fullName evidence="10">C2H2-type domain-containing protein</fullName>
    </recommendedName>
</protein>
<dbReference type="Gene3D" id="3.30.160.60">
    <property type="entry name" value="Classic Zinc Finger"/>
    <property type="match status" value="5"/>
</dbReference>
<accession>A0AAQ5ZVC8</accession>
<dbReference type="Pfam" id="PF00096">
    <property type="entry name" value="zf-C2H2"/>
    <property type="match status" value="4"/>
</dbReference>
<dbReference type="GeneID" id="118469922"/>
<sequence length="806" mass="89769">MSGSVALRAQIASVIDALSKAAAAQIAEVVEDGMVVLRLEVCQRDSEIQKLKSDIELLHGELRAAQQAVTRRPEHRGGGGGGGGQESQSGAGDERNLLHKCHEGHQILPGAEAQVKCEPVEDRGGEVIRQPDKPKEELGLCEGAQWRSMTLNETGHNNSDCLTLGQSSMLRLPETPLDGGLVVSCNSGSSSGFHHSPFISRGLLGYSQYRNSYNTVRRRTVKRLMFKKGFICPYCGKCFERAGHLERHKRIHTGEKPYRCEMCEKRFNQKCSLKEHMKIHRRYVQSRLVETQMGEQKSAPKVIPCIETQRPEEESQAGNLHHKTEDILPTPVQVKSEPVEENITQPLFNEGNQQTREGSDNLSETFTVLERESQQWMSRLQSNQELGSTEFLSSSAQNMTSYPGIAQLLQSPVEASCSTFSFPGKPYREIKTSMISQTPYRSSDTLTMPSEAGLHSVTEASIDHCRQRRPRSFQVIKPKKCFVCSYCGKIFERAGHLERHLRIHTGEKPYGCHICGRCFNQKSSLKGHMKTHRNGENPDVTEATQLIFTMPDNQLLENLLEPKNGLVTLEEQLPGPAYSETVREETVTVKLEPNREDFQTLGQIGTEGGSGAPDQSQLWTSGMEKSNDAPEQTVCLLLQDVKYHLSPVAGASEQQEYASSVKDLAFHNNKEKESVMHIDQYPVLGMQPGSSDLTLAAEPHDQHLTHEVSVNDYSSVSGRTHEGGFFEFTMTASGKHEDGGVGDAARQNSFICASCGQSFDSFTMFQRHQCEQITEQSFCCKICGKTFNQMTILKLHLKLHVEKNPS</sequence>
<proteinExistence type="predicted"/>
<reference evidence="11" key="2">
    <citation type="submission" date="2025-08" db="UniProtKB">
        <authorList>
            <consortium name="Ensembl"/>
        </authorList>
    </citation>
    <scope>IDENTIFICATION</scope>
</reference>
<evidence type="ECO:0000256" key="1">
    <source>
        <dbReference type="ARBA" id="ARBA00004123"/>
    </source>
</evidence>
<dbReference type="KEGG" id="aoce:118469922"/>
<dbReference type="FunFam" id="3.30.160.60:FF:000557">
    <property type="entry name" value="zinc finger and SCAN domain-containing protein 29"/>
    <property type="match status" value="2"/>
</dbReference>
<feature type="domain" description="C2H2-type" evidence="10">
    <location>
        <begin position="750"/>
        <end position="777"/>
    </location>
</feature>
<evidence type="ECO:0000256" key="5">
    <source>
        <dbReference type="ARBA" id="ARBA00022833"/>
    </source>
</evidence>
<keyword evidence="12" id="KW-1185">Reference proteome</keyword>